<dbReference type="PANTHER" id="PTHR43867">
    <property type="entry name" value="CELLULOSE SYNTHASE CATALYTIC SUBUNIT A [UDP-FORMING]"/>
    <property type="match status" value="1"/>
</dbReference>
<comment type="subcellular location">
    <subcellularLocation>
        <location evidence="1">Membrane</location>
        <topology evidence="1">Multi-pass membrane protein</topology>
    </subcellularLocation>
</comment>
<feature type="transmembrane region" description="Helical" evidence="8">
    <location>
        <begin position="683"/>
        <end position="711"/>
    </location>
</feature>
<keyword evidence="5 8" id="KW-1133">Transmembrane helix</keyword>
<evidence type="ECO:0000256" key="6">
    <source>
        <dbReference type="ARBA" id="ARBA00023136"/>
    </source>
</evidence>
<dbReference type="RefSeq" id="WP_286346423.1">
    <property type="nucleotide sequence ID" value="NZ_AP027732.1"/>
</dbReference>
<dbReference type="Proteomes" id="UP001321486">
    <property type="component" value="Chromosome"/>
</dbReference>
<accession>A0ABM8GN93</accession>
<dbReference type="PANTHER" id="PTHR43867:SF2">
    <property type="entry name" value="CELLULOSE SYNTHASE CATALYTIC SUBUNIT A [UDP-FORMING]"/>
    <property type="match status" value="1"/>
</dbReference>
<dbReference type="InterPro" id="IPR029044">
    <property type="entry name" value="Nucleotide-diphossugar_trans"/>
</dbReference>
<dbReference type="Pfam" id="PF13632">
    <property type="entry name" value="Glyco_trans_2_3"/>
    <property type="match status" value="1"/>
</dbReference>
<dbReference type="SUPFAM" id="SSF53448">
    <property type="entry name" value="Nucleotide-diphospho-sugar transferases"/>
    <property type="match status" value="1"/>
</dbReference>
<dbReference type="Gene3D" id="3.90.550.10">
    <property type="entry name" value="Spore Coat Polysaccharide Biosynthesis Protein SpsA, Chain A"/>
    <property type="match status" value="2"/>
</dbReference>
<dbReference type="InterPro" id="IPR050321">
    <property type="entry name" value="Glycosyltr_2/OpgH_subfam"/>
</dbReference>
<gene>
    <name evidence="10" type="ORF">GCM10025867_19340</name>
</gene>
<proteinExistence type="predicted"/>
<dbReference type="EMBL" id="AP027732">
    <property type="protein sequence ID" value="BDZ49693.1"/>
    <property type="molecule type" value="Genomic_DNA"/>
</dbReference>
<name>A0ABM8GN93_9MICO</name>
<evidence type="ECO:0000313" key="11">
    <source>
        <dbReference type="Proteomes" id="UP001321486"/>
    </source>
</evidence>
<keyword evidence="11" id="KW-1185">Reference proteome</keyword>
<evidence type="ECO:0000313" key="10">
    <source>
        <dbReference type="EMBL" id="BDZ49693.1"/>
    </source>
</evidence>
<keyword evidence="2" id="KW-0328">Glycosyltransferase</keyword>
<dbReference type="GO" id="GO:0016740">
    <property type="term" value="F:transferase activity"/>
    <property type="evidence" value="ECO:0007669"/>
    <property type="project" value="UniProtKB-KW"/>
</dbReference>
<feature type="transmembrane region" description="Helical" evidence="8">
    <location>
        <begin position="543"/>
        <end position="562"/>
    </location>
</feature>
<feature type="region of interest" description="Disordered" evidence="7">
    <location>
        <begin position="740"/>
        <end position="779"/>
    </location>
</feature>
<evidence type="ECO:0000256" key="1">
    <source>
        <dbReference type="ARBA" id="ARBA00004141"/>
    </source>
</evidence>
<keyword evidence="6 8" id="KW-0472">Membrane</keyword>
<dbReference type="InterPro" id="IPR001173">
    <property type="entry name" value="Glyco_trans_2-like"/>
</dbReference>
<evidence type="ECO:0000256" key="4">
    <source>
        <dbReference type="ARBA" id="ARBA00022692"/>
    </source>
</evidence>
<keyword evidence="3 10" id="KW-0808">Transferase</keyword>
<feature type="domain" description="Glycosyltransferase 2-like" evidence="9">
    <location>
        <begin position="359"/>
        <end position="584"/>
    </location>
</feature>
<evidence type="ECO:0000256" key="8">
    <source>
        <dbReference type="SAM" id="Phobius"/>
    </source>
</evidence>
<evidence type="ECO:0000256" key="2">
    <source>
        <dbReference type="ARBA" id="ARBA00022676"/>
    </source>
</evidence>
<feature type="transmembrane region" description="Helical" evidence="8">
    <location>
        <begin position="74"/>
        <end position="94"/>
    </location>
</feature>
<feature type="compositionally biased region" description="Low complexity" evidence="7">
    <location>
        <begin position="763"/>
        <end position="779"/>
    </location>
</feature>
<feature type="compositionally biased region" description="Basic and acidic residues" evidence="7">
    <location>
        <begin position="740"/>
        <end position="762"/>
    </location>
</feature>
<keyword evidence="4 8" id="KW-0812">Transmembrane</keyword>
<evidence type="ECO:0000259" key="9">
    <source>
        <dbReference type="Pfam" id="PF13632"/>
    </source>
</evidence>
<organism evidence="10 11">
    <name type="scientific">Frondihabitans sucicola</name>
    <dbReference type="NCBI Taxonomy" id="1268041"/>
    <lineage>
        <taxon>Bacteria</taxon>
        <taxon>Bacillati</taxon>
        <taxon>Actinomycetota</taxon>
        <taxon>Actinomycetes</taxon>
        <taxon>Micrococcales</taxon>
        <taxon>Microbacteriaceae</taxon>
        <taxon>Frondihabitans</taxon>
    </lineage>
</organism>
<evidence type="ECO:0000256" key="7">
    <source>
        <dbReference type="SAM" id="MobiDB-lite"/>
    </source>
</evidence>
<reference evidence="11" key="1">
    <citation type="journal article" date="2019" name="Int. J. Syst. Evol. Microbiol.">
        <title>The Global Catalogue of Microorganisms (GCM) 10K type strain sequencing project: providing services to taxonomists for standard genome sequencing and annotation.</title>
        <authorList>
            <consortium name="The Broad Institute Genomics Platform"/>
            <consortium name="The Broad Institute Genome Sequencing Center for Infectious Disease"/>
            <person name="Wu L."/>
            <person name="Ma J."/>
        </authorList>
    </citation>
    <scope>NUCLEOTIDE SEQUENCE [LARGE SCALE GENOMIC DNA]</scope>
    <source>
        <strain evidence="11">NBRC 108728</strain>
    </source>
</reference>
<evidence type="ECO:0000256" key="3">
    <source>
        <dbReference type="ARBA" id="ARBA00022679"/>
    </source>
</evidence>
<sequence length="779" mass="86293">MPTTAVPRARKRQWGAERRTQPLPTVHLRPTDRGIALGRMAIVSTILFWVAYVVSTVLRQFMAQGGDYRFTLEATSYLVIVTFLTFSALMYLVARQGALERFSTHVRVPRAELDRHFGQHASSMTVLVPSYAEEPQVVRQTLWSAALQEYPSLRVVLLLDDPPHPADPQVASRLDSTRTLGEGIMRALAAPAGRFSMACDAFDATHDADSVIDDATVRELAEHYTAAADWLTDMAASEARDDHVDEFFATQILGGLADEFSLVSNALTVAAIGHEAPSAERIAELYRRLAWTFQAEVTVFERKLYSSLSNEANKAMNLNSYIGLMGGAYRQESAAGGIVLRPVSEPQHGDLVVPDSEYLLTLDADSLLLRDYCLRLVYLLEQPGNERVAVTQTPYSSFRGAGSRIERLAGATTDLQHISHQGMSAYGATFWVGANAVIRKRALEDIRETEIVGGFPISRYVQDRTVIEDTESSIDLGMHGWSLINYPERLSYSATPPDFGSLIVQRRRWANGGLLILPKLLRQAGERRRAGNRIPLVEMALRINYMSSIAWASFGLVMMLAFPYDSRLLSPFVLLAALPYFLAMASDLHSAGYKRTDVLRIYGFNLILLPVQLAGVLKSLQQALTGKKIPFARTPKVKNRTAAPVLYVVAPYAIVIFSLVTIYRDYLAQNWGNAAFATFNAVLASWAIVAYLGIWNSIVDVWLGMTGWLFVTKAPRGARRQTVPSEPELDWRSVLYHGQEVDGERPRDPAPLDLERARRADRASSASASVAGDSSEMVV</sequence>
<feature type="transmembrane region" description="Helical" evidence="8">
    <location>
        <begin position="36"/>
        <end position="54"/>
    </location>
</feature>
<evidence type="ECO:0000256" key="5">
    <source>
        <dbReference type="ARBA" id="ARBA00022989"/>
    </source>
</evidence>
<protein>
    <submittedName>
        <fullName evidence="10">Glycosyl transferase</fullName>
    </submittedName>
</protein>
<feature type="transmembrane region" description="Helical" evidence="8">
    <location>
        <begin position="645"/>
        <end position="663"/>
    </location>
</feature>